<dbReference type="GO" id="GO:0007018">
    <property type="term" value="P:microtubule-based movement"/>
    <property type="evidence" value="ECO:0007669"/>
    <property type="project" value="InterPro"/>
</dbReference>
<gene>
    <name evidence="2" type="ORF">Zmor_009877</name>
</gene>
<evidence type="ECO:0000259" key="1">
    <source>
        <dbReference type="Pfam" id="PF08385"/>
    </source>
</evidence>
<organism evidence="2 3">
    <name type="scientific">Zophobas morio</name>
    <dbReference type="NCBI Taxonomy" id="2755281"/>
    <lineage>
        <taxon>Eukaryota</taxon>
        <taxon>Metazoa</taxon>
        <taxon>Ecdysozoa</taxon>
        <taxon>Arthropoda</taxon>
        <taxon>Hexapoda</taxon>
        <taxon>Insecta</taxon>
        <taxon>Pterygota</taxon>
        <taxon>Neoptera</taxon>
        <taxon>Endopterygota</taxon>
        <taxon>Coleoptera</taxon>
        <taxon>Polyphaga</taxon>
        <taxon>Cucujiformia</taxon>
        <taxon>Tenebrionidae</taxon>
        <taxon>Zophobas</taxon>
    </lineage>
</organism>
<comment type="caution">
    <text evidence="2">The sequence shown here is derived from an EMBL/GenBank/DDBJ whole genome shotgun (WGS) entry which is preliminary data.</text>
</comment>
<dbReference type="InterPro" id="IPR013594">
    <property type="entry name" value="Dynein_heavy_tail"/>
</dbReference>
<sequence>MHFTCSGAFPDFARTRSLPTALCRCQRDCLNRNYNGEGRGLSLSRTERIRKIIAETSPIPQENSSRKRMTHLMDLIAKDVKRSISKQLLSDCDIWTDNYTTVEEILTQCIAFGERWLKSCKQLTQIFWPNYSSNMWKEEMYEPPDLVKLVDRLREILNIQTLLRQLMRLLTPQEQEELKTNDMFKDFKNLNIFEFGQYATNLWLKTYFEETLLAERQYLLNSLYDYVRHLQSQSSSENTLYTRYDTPQVVADVIIAKQLEAKDNEVLQTSQKLLEDLKGFESLQQMVTELLKDLKQQNAEVFDSWTSEISSLIKEGVLSLKESDPVVQFSKNNKLMRVNYSDLLVTLISEVRQFKALGYHIPSHIDQTSEHAKEFMKLARVLEQVIGKYLWKVSMFGLQIANFHNTIDSRMIKSQRPMMLANTLELSRLVQEEKVVSWEDTKSVEKYVDTLKNAVEKLSKENNLLVSYYYQIMDKIKSLEDVHLIKDYSKWKDVTKHMRNIMSHLEEKYFKNMQTWKVDVDINLCTVLEKKYLRSLDTLHLYLPEIYTNIIYRKSELQFSLDQTVLMEKYQHHLKKFLDIPKSFRGVSENSDHNMFADIVGRSQKDLEKVNKHTEDLFKQLGNHWDLHFRASKTFEQEIAKLPSTEERVGCFLIGLSRLRSDLESHNRNYWDQLVLSLKESIAQDVVKLQNYVDPSTAILTKQPVTLEEVGESGAAHANILKQRSQVEILESGHENRLIQSTVRSLLENHQHIIAKQMATIKTTLNIESENLDKEIKRFSAKWEQIKPKPHTGQIADRNIDELHKQLTGIKEKKEQWHELMLKKEKLFADYDKFDIEKPELMLKL</sequence>
<reference evidence="2" key="1">
    <citation type="journal article" date="2023" name="G3 (Bethesda)">
        <title>Whole genome assemblies of Zophobas morio and Tenebrio molitor.</title>
        <authorList>
            <person name="Kaur S."/>
            <person name="Stinson S.A."/>
            <person name="diCenzo G.C."/>
        </authorList>
    </citation>
    <scope>NUCLEOTIDE SEQUENCE</scope>
    <source>
        <strain evidence="2">QUZm001</strain>
    </source>
</reference>
<dbReference type="InterPro" id="IPR026983">
    <property type="entry name" value="DHC"/>
</dbReference>
<feature type="domain" description="Dynein heavy chain tail" evidence="1">
    <location>
        <begin position="236"/>
        <end position="389"/>
    </location>
</feature>
<dbReference type="EMBL" id="JALNTZ010000003">
    <property type="protein sequence ID" value="KAJ3658119.1"/>
    <property type="molecule type" value="Genomic_DNA"/>
</dbReference>
<evidence type="ECO:0000313" key="2">
    <source>
        <dbReference type="EMBL" id="KAJ3658119.1"/>
    </source>
</evidence>
<name>A0AA38MJ89_9CUCU</name>
<dbReference type="GO" id="GO:0051959">
    <property type="term" value="F:dynein light intermediate chain binding"/>
    <property type="evidence" value="ECO:0007669"/>
    <property type="project" value="InterPro"/>
</dbReference>
<dbReference type="Proteomes" id="UP001168821">
    <property type="component" value="Unassembled WGS sequence"/>
</dbReference>
<dbReference type="GO" id="GO:0030286">
    <property type="term" value="C:dynein complex"/>
    <property type="evidence" value="ECO:0007669"/>
    <property type="project" value="InterPro"/>
</dbReference>
<protein>
    <recommendedName>
        <fullName evidence="1">Dynein heavy chain tail domain-containing protein</fullName>
    </recommendedName>
</protein>
<dbReference type="PANTHER" id="PTHR45703:SF22">
    <property type="entry name" value="DYNEIN CYTOPLASMIC 2 HEAVY CHAIN 1"/>
    <property type="match status" value="1"/>
</dbReference>
<accession>A0AA38MJ89</accession>
<dbReference type="GO" id="GO:0045505">
    <property type="term" value="F:dynein intermediate chain binding"/>
    <property type="evidence" value="ECO:0007669"/>
    <property type="project" value="InterPro"/>
</dbReference>
<proteinExistence type="predicted"/>
<dbReference type="AlphaFoldDB" id="A0AA38MJ89"/>
<dbReference type="Pfam" id="PF08385">
    <property type="entry name" value="DHC_N1"/>
    <property type="match status" value="1"/>
</dbReference>
<keyword evidence="3" id="KW-1185">Reference proteome</keyword>
<dbReference type="PANTHER" id="PTHR45703">
    <property type="entry name" value="DYNEIN HEAVY CHAIN"/>
    <property type="match status" value="1"/>
</dbReference>
<evidence type="ECO:0000313" key="3">
    <source>
        <dbReference type="Proteomes" id="UP001168821"/>
    </source>
</evidence>